<evidence type="ECO:0000259" key="12">
    <source>
        <dbReference type="PROSITE" id="PS50916"/>
    </source>
</evidence>
<evidence type="ECO:0000259" key="11">
    <source>
        <dbReference type="PROSITE" id="PS50004"/>
    </source>
</evidence>
<evidence type="ECO:0000256" key="4">
    <source>
        <dbReference type="ARBA" id="ARBA00022483"/>
    </source>
</evidence>
<evidence type="ECO:0000313" key="14">
    <source>
        <dbReference type="Proteomes" id="UP000823561"/>
    </source>
</evidence>
<evidence type="ECO:0000256" key="6">
    <source>
        <dbReference type="ARBA" id="ARBA00022737"/>
    </source>
</evidence>
<feature type="domain" description="C2" evidence="11">
    <location>
        <begin position="442"/>
        <end position="570"/>
    </location>
</feature>
<dbReference type="Pfam" id="PF00168">
    <property type="entry name" value="C2"/>
    <property type="match status" value="2"/>
</dbReference>
<feature type="region of interest" description="Disordered" evidence="10">
    <location>
        <begin position="224"/>
        <end position="265"/>
    </location>
</feature>
<evidence type="ECO:0000256" key="5">
    <source>
        <dbReference type="ARBA" id="ARBA00022553"/>
    </source>
</evidence>
<name>A0AAV6H556_9TELE</name>
<evidence type="ECO:0000256" key="3">
    <source>
        <dbReference type="ARBA" id="ARBA00022475"/>
    </source>
</evidence>
<feature type="domain" description="C2" evidence="11">
    <location>
        <begin position="309"/>
        <end position="427"/>
    </location>
</feature>
<dbReference type="EMBL" id="JADWDJ010000005">
    <property type="protein sequence ID" value="KAG5281192.1"/>
    <property type="molecule type" value="Genomic_DNA"/>
</dbReference>
<sequence>MLESSGGKDSLCSDPVLVFKSSGWVDEENGLIRQKANLNSGETGSKTRKATDWKSKLESKVGNFLVGCDDECKMEVELGELTDEEAAVILDVLERDKELQKREERRLCQLEKTECDPLRLRQLSGTWFTEERDRRHQRGGVDIVHSSIRQKRCVKDIPLTTVFEKQTDIECKQTAEEDDYDRDEKEEEDREKGSQTRVPPTPRPRIRTPLQLRCQCVDSNHCKDANEKNSENKVSTHGDVSPLGRDVEEKAEESISDPTPSSLQDTDSISILELDPIRIGSTSSLQYNTTWNGSVTSLMSVGEIGDAVVSGRIQFSLQYHHHKEELVVYVYRCQDLAQARRNRTNPYVKVYLLPDMSSQSKRKTSVKKKTVNPIYNEIFTYKVADIRGRVLSLSVWHTEALRANVFLGAVEAQLNQWDWDKSQPCWHSLQPRFLMDPAMGTTTGTILLSMKFVPPGAEGSGLPPTGELHIWLREAAVISSKQRVPSTFVKSCVLPDENRSSGQRTRVVRRSASPVFNHTMVYDGIHASDLTHICVEMTVWDKHALAAHCLGGVRFSTGAGVSYDQTVLWMDSSEEEQKVWMAVMNNHNRWVETALPLRTELQPYT</sequence>
<comment type="caution">
    <text evidence="13">The sequence shown here is derived from an EMBL/GenBank/DDBJ whole genome shotgun (WGS) entry which is preliminary data.</text>
</comment>
<dbReference type="PROSITE" id="PS50004">
    <property type="entry name" value="C2"/>
    <property type="match status" value="2"/>
</dbReference>
<dbReference type="InterPro" id="IPR043567">
    <property type="entry name" value="SYTL1-5_C2B"/>
</dbReference>
<evidence type="ECO:0000256" key="8">
    <source>
        <dbReference type="ARBA" id="ARBA00072163"/>
    </source>
</evidence>
<dbReference type="Proteomes" id="UP000823561">
    <property type="component" value="Chromosome 5"/>
</dbReference>
<keyword evidence="6" id="KW-0677">Repeat</keyword>
<feature type="compositionally biased region" description="Polar residues" evidence="10">
    <location>
        <begin position="256"/>
        <end position="265"/>
    </location>
</feature>
<dbReference type="PANTHER" id="PTHR45716:SF3">
    <property type="entry name" value="SYNAPTOTAGMIN-LIKE PROTEIN 1"/>
    <property type="match status" value="1"/>
</dbReference>
<comment type="subcellular location">
    <subcellularLocation>
        <location evidence="2">Cell membrane</location>
    </subcellularLocation>
    <subcellularLocation>
        <location evidence="1">Endomembrane system</location>
        <topology evidence="1">Peripheral membrane protein</topology>
    </subcellularLocation>
</comment>
<gene>
    <name evidence="13" type="ORF">AALO_G00068410</name>
</gene>
<dbReference type="Gene3D" id="2.60.40.150">
    <property type="entry name" value="C2 domain"/>
    <property type="match status" value="2"/>
</dbReference>
<dbReference type="SUPFAM" id="SSF49562">
    <property type="entry name" value="C2 domain (Calcium/lipid-binding domain, CaLB)"/>
    <property type="match status" value="2"/>
</dbReference>
<keyword evidence="7" id="KW-0472">Membrane</keyword>
<dbReference type="InterPro" id="IPR035892">
    <property type="entry name" value="C2_domain_sf"/>
</dbReference>
<dbReference type="AlphaFoldDB" id="A0AAV6H556"/>
<evidence type="ECO:0000256" key="1">
    <source>
        <dbReference type="ARBA" id="ARBA00004184"/>
    </source>
</evidence>
<evidence type="ECO:0000313" key="13">
    <source>
        <dbReference type="EMBL" id="KAG5281192.1"/>
    </source>
</evidence>
<dbReference type="GO" id="GO:0006887">
    <property type="term" value="P:exocytosis"/>
    <property type="evidence" value="ECO:0007669"/>
    <property type="project" value="UniProtKB-KW"/>
</dbReference>
<dbReference type="GO" id="GO:0005886">
    <property type="term" value="C:plasma membrane"/>
    <property type="evidence" value="ECO:0007669"/>
    <property type="project" value="UniProtKB-SubCell"/>
</dbReference>
<dbReference type="Gene3D" id="6.10.250.3000">
    <property type="match status" value="1"/>
</dbReference>
<keyword evidence="14" id="KW-1185">Reference proteome</keyword>
<organism evidence="13 14">
    <name type="scientific">Alosa alosa</name>
    <name type="common">allis shad</name>
    <dbReference type="NCBI Taxonomy" id="278164"/>
    <lineage>
        <taxon>Eukaryota</taxon>
        <taxon>Metazoa</taxon>
        <taxon>Chordata</taxon>
        <taxon>Craniata</taxon>
        <taxon>Vertebrata</taxon>
        <taxon>Euteleostomi</taxon>
        <taxon>Actinopterygii</taxon>
        <taxon>Neopterygii</taxon>
        <taxon>Teleostei</taxon>
        <taxon>Clupei</taxon>
        <taxon>Clupeiformes</taxon>
        <taxon>Clupeoidei</taxon>
        <taxon>Clupeidae</taxon>
        <taxon>Alosa</taxon>
    </lineage>
</organism>
<dbReference type="GO" id="GO:0042043">
    <property type="term" value="F:neurexin family protein binding"/>
    <property type="evidence" value="ECO:0007669"/>
    <property type="project" value="TreeGrafter"/>
</dbReference>
<protein>
    <recommendedName>
        <fullName evidence="8">Synaptotagmin-like protein 1</fullName>
    </recommendedName>
    <alternativeName>
        <fullName evidence="9">Exophilin-7</fullName>
    </alternativeName>
</protein>
<dbReference type="InterPro" id="IPR010911">
    <property type="entry name" value="Rab_BD"/>
</dbReference>
<dbReference type="FunFam" id="2.60.40.150:FF:000006">
    <property type="entry name" value="Synaptotagmin-like 5, isoform CRA_a"/>
    <property type="match status" value="1"/>
</dbReference>
<evidence type="ECO:0000256" key="9">
    <source>
        <dbReference type="ARBA" id="ARBA00075525"/>
    </source>
</evidence>
<keyword evidence="4" id="KW-0268">Exocytosis</keyword>
<dbReference type="GO" id="GO:0070382">
    <property type="term" value="C:exocytic vesicle"/>
    <property type="evidence" value="ECO:0007669"/>
    <property type="project" value="TreeGrafter"/>
</dbReference>
<dbReference type="PROSITE" id="PS50916">
    <property type="entry name" value="RABBD"/>
    <property type="match status" value="1"/>
</dbReference>
<feature type="compositionally biased region" description="Acidic residues" evidence="10">
    <location>
        <begin position="176"/>
        <end position="189"/>
    </location>
</feature>
<reference evidence="13" key="1">
    <citation type="submission" date="2020-10" db="EMBL/GenBank/DDBJ databases">
        <title>Chromosome-scale genome assembly of the Allis shad, Alosa alosa.</title>
        <authorList>
            <person name="Margot Z."/>
            <person name="Christophe K."/>
            <person name="Cabau C."/>
            <person name="Louis A."/>
            <person name="Berthelot C."/>
            <person name="Parey E."/>
            <person name="Roest Crollius H."/>
            <person name="Montfort J."/>
            <person name="Robinson-Rechavi M."/>
            <person name="Bucao C."/>
            <person name="Bouchez O."/>
            <person name="Gislard M."/>
            <person name="Lluch J."/>
            <person name="Milhes M."/>
            <person name="Lampietro C."/>
            <person name="Lopez Roques C."/>
            <person name="Donnadieu C."/>
            <person name="Braasch I."/>
            <person name="Desvignes T."/>
            <person name="Postlethwait J."/>
            <person name="Bobe J."/>
            <person name="Guiguen Y."/>
        </authorList>
    </citation>
    <scope>NUCLEOTIDE SEQUENCE</scope>
    <source>
        <strain evidence="13">M-15738</strain>
        <tissue evidence="13">Blood</tissue>
    </source>
</reference>
<dbReference type="PANTHER" id="PTHR45716">
    <property type="entry name" value="BITESIZE, ISOFORM I"/>
    <property type="match status" value="1"/>
</dbReference>
<feature type="compositionally biased region" description="Basic and acidic residues" evidence="10">
    <location>
        <begin position="224"/>
        <end position="236"/>
    </location>
</feature>
<feature type="domain" description="RabBD" evidence="12">
    <location>
        <begin position="75"/>
        <end position="131"/>
    </location>
</feature>
<dbReference type="FunFam" id="2.60.40.150:FF:000108">
    <property type="entry name" value="Synaptotagmin like 1"/>
    <property type="match status" value="1"/>
</dbReference>
<dbReference type="GO" id="GO:0031267">
    <property type="term" value="F:small GTPase binding"/>
    <property type="evidence" value="ECO:0007669"/>
    <property type="project" value="InterPro"/>
</dbReference>
<dbReference type="SMART" id="SM00239">
    <property type="entry name" value="C2"/>
    <property type="match status" value="2"/>
</dbReference>
<proteinExistence type="predicted"/>
<accession>A0AAV6H556</accession>
<dbReference type="CDD" id="cd04020">
    <property type="entry name" value="C2B_SLP_1-2-3-4"/>
    <property type="match status" value="1"/>
</dbReference>
<evidence type="ECO:0000256" key="7">
    <source>
        <dbReference type="ARBA" id="ARBA00023136"/>
    </source>
</evidence>
<keyword evidence="3" id="KW-1003">Cell membrane</keyword>
<dbReference type="InterPro" id="IPR000008">
    <property type="entry name" value="C2_dom"/>
</dbReference>
<evidence type="ECO:0000256" key="2">
    <source>
        <dbReference type="ARBA" id="ARBA00004236"/>
    </source>
</evidence>
<keyword evidence="5" id="KW-0597">Phosphoprotein</keyword>
<feature type="region of interest" description="Disordered" evidence="10">
    <location>
        <begin position="173"/>
        <end position="210"/>
    </location>
</feature>
<dbReference type="GO" id="GO:0006886">
    <property type="term" value="P:intracellular protein transport"/>
    <property type="evidence" value="ECO:0007669"/>
    <property type="project" value="InterPro"/>
</dbReference>
<evidence type="ECO:0000256" key="10">
    <source>
        <dbReference type="SAM" id="MobiDB-lite"/>
    </source>
</evidence>